<organism evidence="3 4">
    <name type="scientific">Salarias fasciatus</name>
    <name type="common">Jewelled blenny</name>
    <name type="synonym">Blennius fasciatus</name>
    <dbReference type="NCBI Taxonomy" id="181472"/>
    <lineage>
        <taxon>Eukaryota</taxon>
        <taxon>Metazoa</taxon>
        <taxon>Chordata</taxon>
        <taxon>Craniata</taxon>
        <taxon>Vertebrata</taxon>
        <taxon>Euteleostomi</taxon>
        <taxon>Actinopterygii</taxon>
        <taxon>Neopterygii</taxon>
        <taxon>Teleostei</taxon>
        <taxon>Neoteleostei</taxon>
        <taxon>Acanthomorphata</taxon>
        <taxon>Ovalentaria</taxon>
        <taxon>Blenniimorphae</taxon>
        <taxon>Blenniiformes</taxon>
        <taxon>Blennioidei</taxon>
        <taxon>Blenniidae</taxon>
        <taxon>Salariinae</taxon>
        <taxon>Salarias</taxon>
    </lineage>
</organism>
<feature type="compositionally biased region" description="Basic and acidic residues" evidence="2">
    <location>
        <begin position="246"/>
        <end position="256"/>
    </location>
</feature>
<evidence type="ECO:0000256" key="2">
    <source>
        <dbReference type="SAM" id="MobiDB-lite"/>
    </source>
</evidence>
<feature type="region of interest" description="Disordered" evidence="2">
    <location>
        <begin position="220"/>
        <end position="239"/>
    </location>
</feature>
<feature type="region of interest" description="Disordered" evidence="2">
    <location>
        <begin position="245"/>
        <end position="321"/>
    </location>
</feature>
<dbReference type="AlphaFoldDB" id="A0A672I0E4"/>
<protein>
    <submittedName>
        <fullName evidence="3">Uncharacterized protein</fullName>
    </submittedName>
</protein>
<accession>A0A672I0E4</accession>
<sequence>MRFRDQLYPLLKDPVDPVLLDQLLRRELDSRSASAAALHLTGIPEECREPPGELRRLEAQLEAELQEARSRNGAVLQALQGAPQGAPQGTALSLLVDNRRLSQELQQAQDRLQALRLQLDRLQDARDEASSRVSNQQRATQLLQTELQDSRALLQDRDSTIQTLQSRLRQSQTEAAPGATELEKLRTRLLQMEATLRSAMGRLSSLLEEREDQVRKLKETLRRHQGDEPGESGDASVTKTHTSILAERDRGNREQTHVFPPSVVSSQQEEISKWKSRAQKLKLKTRLDPEKPPSPRTPSKRPPALGQFLGSPKKLDSPKSRFFDAGSSSDVLSRTYRRKFFDNSRLGAVRVSLMTDDDLLCVPDAALDSEKDWCPLSPSQQDMCKTQ</sequence>
<proteinExistence type="predicted"/>
<feature type="compositionally biased region" description="Basic residues" evidence="2">
    <location>
        <begin position="274"/>
        <end position="284"/>
    </location>
</feature>
<reference evidence="3" key="2">
    <citation type="submission" date="2025-08" db="UniProtKB">
        <authorList>
            <consortium name="Ensembl"/>
        </authorList>
    </citation>
    <scope>IDENTIFICATION</scope>
</reference>
<evidence type="ECO:0000313" key="3">
    <source>
        <dbReference type="Ensembl" id="ENSSFAP00005035033.1"/>
    </source>
</evidence>
<dbReference type="InParanoid" id="A0A672I0E4"/>
<evidence type="ECO:0000313" key="4">
    <source>
        <dbReference type="Proteomes" id="UP000472267"/>
    </source>
</evidence>
<dbReference type="Ensembl" id="ENSSFAT00005036361.1">
    <property type="protein sequence ID" value="ENSSFAP00005035033.1"/>
    <property type="gene ID" value="ENSSFAG00005017782.1"/>
</dbReference>
<dbReference type="Gene3D" id="1.10.287.1490">
    <property type="match status" value="1"/>
</dbReference>
<dbReference type="Proteomes" id="UP000472267">
    <property type="component" value="Chromosome 15"/>
</dbReference>
<keyword evidence="4" id="KW-1185">Reference proteome</keyword>
<keyword evidence="1" id="KW-0175">Coiled coil</keyword>
<reference evidence="3" key="3">
    <citation type="submission" date="2025-09" db="UniProtKB">
        <authorList>
            <consortium name="Ensembl"/>
        </authorList>
    </citation>
    <scope>IDENTIFICATION</scope>
</reference>
<name>A0A672I0E4_SALFA</name>
<feature type="coiled-coil region" evidence="1">
    <location>
        <begin position="91"/>
        <end position="139"/>
    </location>
</feature>
<reference evidence="3" key="1">
    <citation type="submission" date="2019-06" db="EMBL/GenBank/DDBJ databases">
        <authorList>
            <consortium name="Wellcome Sanger Institute Data Sharing"/>
        </authorList>
    </citation>
    <scope>NUCLEOTIDE SEQUENCE [LARGE SCALE GENOMIC DNA]</scope>
</reference>
<evidence type="ECO:0000256" key="1">
    <source>
        <dbReference type="SAM" id="Coils"/>
    </source>
</evidence>